<reference evidence="2 3" key="1">
    <citation type="submission" date="2019-12" db="EMBL/GenBank/DDBJ databases">
        <title>The whole genome sequencing of a strain isolated from a Mars analog, Dalangtan Playa.</title>
        <authorList>
            <person name="Huang T."/>
        </authorList>
    </citation>
    <scope>NUCLEOTIDE SEQUENCE [LARGE SCALE GENOMIC DNA]</scope>
    <source>
        <strain evidence="2 3">DP4-553-S</strain>
    </source>
</reference>
<dbReference type="InterPro" id="IPR014245">
    <property type="entry name" value="Spore_III_AF"/>
</dbReference>
<feature type="transmembrane region" description="Helical" evidence="1">
    <location>
        <begin position="6"/>
        <end position="24"/>
    </location>
</feature>
<proteinExistence type="predicted"/>
<evidence type="ECO:0000313" key="2">
    <source>
        <dbReference type="EMBL" id="QTM99793.1"/>
    </source>
</evidence>
<dbReference type="Pfam" id="PF09581">
    <property type="entry name" value="Spore_III_AF"/>
    <property type="match status" value="1"/>
</dbReference>
<dbReference type="EMBL" id="CP046956">
    <property type="protein sequence ID" value="QTM99793.1"/>
    <property type="molecule type" value="Genomic_DNA"/>
</dbReference>
<dbReference type="Proteomes" id="UP000665043">
    <property type="component" value="Chromosome"/>
</dbReference>
<protein>
    <submittedName>
        <fullName evidence="2">Stage III sporulation protein AF</fullName>
    </submittedName>
</protein>
<dbReference type="RefSeq" id="WP_209364963.1">
    <property type="nucleotide sequence ID" value="NZ_CP046956.1"/>
</dbReference>
<keyword evidence="1" id="KW-0812">Transmembrane</keyword>
<keyword evidence="1" id="KW-1133">Transmembrane helix</keyword>
<keyword evidence="1" id="KW-0472">Membrane</keyword>
<feature type="transmembrane region" description="Helical" evidence="1">
    <location>
        <begin position="36"/>
        <end position="54"/>
    </location>
</feature>
<sequence>MNLLTEWVTQIILFLLLAMVIDLLMPDSSMKKYIKVVVGLVLILIFLQPLFRLFQMDIDTMMSQASAGFDMETEEEEMKNSIELKKKEIQASQRAYILEEMAVQMKNEVEEGLEEKHDVEIADISFQFEEGEDLSFETLTGIHVLLRKHQTNVDSEGSVEEVVIDIGEEPVKEDMPDSKPIKSFLFDAWGLEDQTITIDWEEG</sequence>
<keyword evidence="3" id="KW-1185">Reference proteome</keyword>
<evidence type="ECO:0000313" key="3">
    <source>
        <dbReference type="Proteomes" id="UP000665043"/>
    </source>
</evidence>
<organism evidence="2 3">
    <name type="scientific">Sediminibacillus dalangtanensis</name>
    <dbReference type="NCBI Taxonomy" id="2729421"/>
    <lineage>
        <taxon>Bacteria</taxon>
        <taxon>Bacillati</taxon>
        <taxon>Bacillota</taxon>
        <taxon>Bacilli</taxon>
        <taxon>Bacillales</taxon>
        <taxon>Bacillaceae</taxon>
        <taxon>Sediminibacillus</taxon>
    </lineage>
</organism>
<accession>A0ABX7VWD2</accession>
<name>A0ABX7VWD2_9BACI</name>
<gene>
    <name evidence="2" type="primary">spoIIIAF</name>
    <name evidence="2" type="ORF">ERJ70_11085</name>
</gene>
<evidence type="ECO:0000256" key="1">
    <source>
        <dbReference type="SAM" id="Phobius"/>
    </source>
</evidence>
<dbReference type="NCBIfam" id="TIGR02896">
    <property type="entry name" value="spore_III_AF"/>
    <property type="match status" value="1"/>
</dbReference>